<evidence type="ECO:0000256" key="5">
    <source>
        <dbReference type="ARBA" id="ARBA00023136"/>
    </source>
</evidence>
<feature type="region of interest" description="Disordered" evidence="6">
    <location>
        <begin position="597"/>
        <end position="617"/>
    </location>
</feature>
<accession>A0A1H2I1A4</accession>
<feature type="transmembrane region" description="Helical" evidence="7">
    <location>
        <begin position="192"/>
        <end position="212"/>
    </location>
</feature>
<evidence type="ECO:0000313" key="9">
    <source>
        <dbReference type="Proteomes" id="UP000243924"/>
    </source>
</evidence>
<dbReference type="PANTHER" id="PTHR10010">
    <property type="entry name" value="SOLUTE CARRIER FAMILY 34 SODIUM PHOSPHATE , MEMBER 2-RELATED"/>
    <property type="match status" value="1"/>
</dbReference>
<feature type="transmembrane region" description="Helical" evidence="7">
    <location>
        <begin position="152"/>
        <end position="171"/>
    </location>
</feature>
<feature type="transmembrane region" description="Helical" evidence="7">
    <location>
        <begin position="307"/>
        <end position="328"/>
    </location>
</feature>
<feature type="transmembrane region" description="Helical" evidence="7">
    <location>
        <begin position="122"/>
        <end position="146"/>
    </location>
</feature>
<dbReference type="Pfam" id="PF02690">
    <property type="entry name" value="Na_Pi_cotrans"/>
    <property type="match status" value="2"/>
</dbReference>
<keyword evidence="3 7" id="KW-0812">Transmembrane</keyword>
<gene>
    <name evidence="8" type="ORF">SAMN05216210_3466</name>
</gene>
<keyword evidence="2" id="KW-1003">Cell membrane</keyword>
<dbReference type="Proteomes" id="UP000243924">
    <property type="component" value="Chromosome I"/>
</dbReference>
<proteinExistence type="predicted"/>
<dbReference type="OrthoDB" id="9763003at2"/>
<reference evidence="9" key="1">
    <citation type="submission" date="2016-10" db="EMBL/GenBank/DDBJ databases">
        <authorList>
            <person name="Varghese N."/>
            <person name="Submissions S."/>
        </authorList>
    </citation>
    <scope>NUCLEOTIDE SEQUENCE [LARGE SCALE GENOMIC DNA]</scope>
    <source>
        <strain evidence="9">CECT 8338</strain>
    </source>
</reference>
<dbReference type="RefSeq" id="WP_092389338.1">
    <property type="nucleotide sequence ID" value="NZ_LT629787.1"/>
</dbReference>
<dbReference type="GO" id="GO:0044341">
    <property type="term" value="P:sodium-dependent phosphate transport"/>
    <property type="evidence" value="ECO:0007669"/>
    <property type="project" value="InterPro"/>
</dbReference>
<keyword evidence="9" id="KW-1185">Reference proteome</keyword>
<sequence>MKAFLTPRWVPAVLLVLIVLFFWRPELATLAAGIALFMLGMHHLEDGFRAFTGGALERWLSRSTNRMWKSLLFGVVSTALVQSSSLVTLLTIAFLSAGLVSLIAGIGIVFGANLGTTTGAWLIALVGLKIDLAAVAMPLLVFGVMLGRRVEAVWKGLGQVLLGIGLLFLGIDLMKAGFESFEGVLNLEHYQLSGWTGVLVYTFIGLLATVLMQSSHASMMITLAALASGQLAYGNALAMAIGANLGTTVTAVIGAMGSNNAGRRLAGAHILFNLVTAVVALVILPSLTRVVEDLSAWLGIAADAHTLKLALFHTLFNVLGLAIMLPFVPLMVKYLMRWLPDVAAVDPAHPDLSEQPPMRAHYLNDSSLLHADAALKVLDQEVRHLAELSREVIGSALYLPDLKAGLNNEQLLARLQAPVPMDERVEADVLYERHVKGVYGDIIDFISRLDTSLLPEQQQQLMDYSLAARDLVESVKAAKHLQANLRRQIDSAQPTIRNAYDRLRWQCIQAMKSLDALAVVGDGMDTRRLAFADYERLEKQFADTFQREVQSALRNREMDGWQASSLLNDLHYLLRIQRHLGLAYAALDEVAALAAATDKPVEKSPADRERVEPTVDA</sequence>
<evidence type="ECO:0000256" key="6">
    <source>
        <dbReference type="SAM" id="MobiDB-lite"/>
    </source>
</evidence>
<feature type="transmembrane region" description="Helical" evidence="7">
    <location>
        <begin position="232"/>
        <end position="253"/>
    </location>
</feature>
<name>A0A1H2I1A4_9GAMM</name>
<feature type="transmembrane region" description="Helical" evidence="7">
    <location>
        <begin position="265"/>
        <end position="287"/>
    </location>
</feature>
<comment type="subcellular location">
    <subcellularLocation>
        <location evidence="1">Cell membrane</location>
        <topology evidence="1">Multi-pass membrane protein</topology>
    </subcellularLocation>
</comment>
<evidence type="ECO:0000256" key="3">
    <source>
        <dbReference type="ARBA" id="ARBA00022692"/>
    </source>
</evidence>
<evidence type="ECO:0000256" key="1">
    <source>
        <dbReference type="ARBA" id="ARBA00004651"/>
    </source>
</evidence>
<organism evidence="8 9">
    <name type="scientific">Halopseudomonas salegens</name>
    <dbReference type="NCBI Taxonomy" id="1434072"/>
    <lineage>
        <taxon>Bacteria</taxon>
        <taxon>Pseudomonadati</taxon>
        <taxon>Pseudomonadota</taxon>
        <taxon>Gammaproteobacteria</taxon>
        <taxon>Pseudomonadales</taxon>
        <taxon>Pseudomonadaceae</taxon>
        <taxon>Halopseudomonas</taxon>
    </lineage>
</organism>
<dbReference type="InterPro" id="IPR003841">
    <property type="entry name" value="Na/Pi_transpt"/>
</dbReference>
<protein>
    <submittedName>
        <fullName evidence="8">Phosphate:Na+ symporter</fullName>
    </submittedName>
</protein>
<feature type="transmembrane region" description="Helical" evidence="7">
    <location>
        <begin position="86"/>
        <end position="110"/>
    </location>
</feature>
<evidence type="ECO:0000256" key="2">
    <source>
        <dbReference type="ARBA" id="ARBA00022475"/>
    </source>
</evidence>
<dbReference type="PANTHER" id="PTHR10010:SF46">
    <property type="entry name" value="SODIUM-DEPENDENT PHOSPHATE TRANSPORT PROTEIN 2B"/>
    <property type="match status" value="1"/>
</dbReference>
<dbReference type="GO" id="GO:0005886">
    <property type="term" value="C:plasma membrane"/>
    <property type="evidence" value="ECO:0007669"/>
    <property type="project" value="UniProtKB-SubCell"/>
</dbReference>
<dbReference type="EMBL" id="LT629787">
    <property type="protein sequence ID" value="SDU37745.1"/>
    <property type="molecule type" value="Genomic_DNA"/>
</dbReference>
<dbReference type="NCBIfam" id="NF037997">
    <property type="entry name" value="Na_Pi_symport"/>
    <property type="match status" value="1"/>
</dbReference>
<feature type="compositionally biased region" description="Basic and acidic residues" evidence="6">
    <location>
        <begin position="599"/>
        <end position="617"/>
    </location>
</feature>
<keyword evidence="4 7" id="KW-1133">Transmembrane helix</keyword>
<dbReference type="STRING" id="1434072.SAMN05216210_3466"/>
<dbReference type="AlphaFoldDB" id="A0A1H2I1A4"/>
<evidence type="ECO:0000256" key="4">
    <source>
        <dbReference type="ARBA" id="ARBA00022989"/>
    </source>
</evidence>
<keyword evidence="5 7" id="KW-0472">Membrane</keyword>
<evidence type="ECO:0000256" key="7">
    <source>
        <dbReference type="SAM" id="Phobius"/>
    </source>
</evidence>
<evidence type="ECO:0000313" key="8">
    <source>
        <dbReference type="EMBL" id="SDU37745.1"/>
    </source>
</evidence>
<dbReference type="GO" id="GO:0005436">
    <property type="term" value="F:sodium:phosphate symporter activity"/>
    <property type="evidence" value="ECO:0007669"/>
    <property type="project" value="InterPro"/>
</dbReference>